<evidence type="ECO:0000313" key="2">
    <source>
        <dbReference type="EMBL" id="CCH46537.1"/>
    </source>
</evidence>
<organism evidence="2 3">
    <name type="scientific">Wickerhamomyces ciferrii (strain ATCC 14091 / BCRC 22168 / CBS 111 / JCM 3599 / NBRC 0793 / NRRL Y-1031 F-60-10)</name>
    <name type="common">Yeast</name>
    <name type="synonym">Pichia ciferrii</name>
    <dbReference type="NCBI Taxonomy" id="1206466"/>
    <lineage>
        <taxon>Eukaryota</taxon>
        <taxon>Fungi</taxon>
        <taxon>Dikarya</taxon>
        <taxon>Ascomycota</taxon>
        <taxon>Saccharomycotina</taxon>
        <taxon>Saccharomycetes</taxon>
        <taxon>Phaffomycetales</taxon>
        <taxon>Wickerhamomycetaceae</taxon>
        <taxon>Wickerhamomyces</taxon>
    </lineage>
</organism>
<accession>K0KWW4</accession>
<feature type="signal peptide" evidence="1">
    <location>
        <begin position="1"/>
        <end position="18"/>
    </location>
</feature>
<keyword evidence="3" id="KW-1185">Reference proteome</keyword>
<dbReference type="HOGENOM" id="CLU_127832_0_0_1"/>
<keyword evidence="1" id="KW-0732">Signal</keyword>
<feature type="chain" id="PRO_5003838041" evidence="1">
    <location>
        <begin position="19"/>
        <end position="122"/>
    </location>
</feature>
<comment type="caution">
    <text evidence="2">The sequence shown here is derived from an EMBL/GenBank/DDBJ whole genome shotgun (WGS) entry which is preliminary data.</text>
</comment>
<gene>
    <name evidence="2" type="ORF">BN7_6130</name>
</gene>
<sequence>MKLSSILASGFLLSGIIASPIAASSDVTESSFTSTDNSTDINAAGSEKLPLCFDANKSVFCHGNSYRACYAFLSRPGVSPKDAKSQCSFWCSKIKTVDECKSLKKKFDFHPKFSCDKDAKYC</sequence>
<evidence type="ECO:0000256" key="1">
    <source>
        <dbReference type="SAM" id="SignalP"/>
    </source>
</evidence>
<dbReference type="Proteomes" id="UP000009328">
    <property type="component" value="Unassembled WGS sequence"/>
</dbReference>
<reference evidence="2 3" key="1">
    <citation type="journal article" date="2012" name="Eukaryot. Cell">
        <title>Draft genome sequence of Wickerhamomyces ciferrii NRRL Y-1031 F-60-10.</title>
        <authorList>
            <person name="Schneider J."/>
            <person name="Andrea H."/>
            <person name="Blom J."/>
            <person name="Jaenicke S."/>
            <person name="Ruckert C."/>
            <person name="Schorsch C."/>
            <person name="Szczepanowski R."/>
            <person name="Farwick M."/>
            <person name="Goesmann A."/>
            <person name="Puhler A."/>
            <person name="Schaffer S."/>
            <person name="Tauch A."/>
            <person name="Kohler T."/>
            <person name="Brinkrolf K."/>
        </authorList>
    </citation>
    <scope>NUCLEOTIDE SEQUENCE [LARGE SCALE GENOMIC DNA]</scope>
    <source>
        <strain evidence="3">ATCC 14091 / BCRC 22168 / CBS 111 / JCM 3599 / NBRC 0793 / NRRL Y-1031 F-60-10</strain>
    </source>
</reference>
<dbReference type="InParanoid" id="K0KWW4"/>
<name>K0KWW4_WICCF</name>
<protein>
    <submittedName>
        <fullName evidence="2">Secreted protein</fullName>
    </submittedName>
</protein>
<dbReference type="AlphaFoldDB" id="K0KWW4"/>
<proteinExistence type="predicted"/>
<dbReference type="EMBL" id="CAIF01000252">
    <property type="protein sequence ID" value="CCH46537.1"/>
    <property type="molecule type" value="Genomic_DNA"/>
</dbReference>
<evidence type="ECO:0000313" key="3">
    <source>
        <dbReference type="Proteomes" id="UP000009328"/>
    </source>
</evidence>